<protein>
    <submittedName>
        <fullName evidence="1">Uncharacterized protein</fullName>
    </submittedName>
</protein>
<dbReference type="EMBL" id="KE346373">
    <property type="protein sequence ID" value="KJE97242.1"/>
    <property type="molecule type" value="Genomic_DNA"/>
</dbReference>
<reference evidence="2" key="1">
    <citation type="submission" date="2011-02" db="EMBL/GenBank/DDBJ databases">
        <title>The Genome Sequence of Capsaspora owczarzaki ATCC 30864.</title>
        <authorList>
            <person name="Russ C."/>
            <person name="Cuomo C."/>
            <person name="Burger G."/>
            <person name="Gray M.W."/>
            <person name="Holland P.W.H."/>
            <person name="King N."/>
            <person name="Lang F.B.F."/>
            <person name="Roger A.J."/>
            <person name="Ruiz-Trillo I."/>
            <person name="Young S.K."/>
            <person name="Zeng Q."/>
            <person name="Gargeya S."/>
            <person name="Alvarado L."/>
            <person name="Berlin A."/>
            <person name="Chapman S.B."/>
            <person name="Chen Z."/>
            <person name="Freedman E."/>
            <person name="Gellesch M."/>
            <person name="Goldberg J."/>
            <person name="Griggs A."/>
            <person name="Gujja S."/>
            <person name="Heilman E."/>
            <person name="Heiman D."/>
            <person name="Howarth C."/>
            <person name="Mehta T."/>
            <person name="Neiman D."/>
            <person name="Pearson M."/>
            <person name="Roberts A."/>
            <person name="Saif S."/>
            <person name="Shea T."/>
            <person name="Shenoy N."/>
            <person name="Sisk P."/>
            <person name="Stolte C."/>
            <person name="Sykes S."/>
            <person name="White J."/>
            <person name="Yandava C."/>
            <person name="Haas B."/>
            <person name="Nusbaum C."/>
            <person name="Birren B."/>
        </authorList>
    </citation>
    <scope>NUCLEOTIDE SEQUENCE</scope>
    <source>
        <strain evidence="2">ATCC 30864</strain>
    </source>
</reference>
<proteinExistence type="predicted"/>
<keyword evidence="2" id="KW-1185">Reference proteome</keyword>
<sequence length="204" mass="22103">MWASGETSSAGSDQTGQELWYIKEVAIVRTTSRSCMGPTTVGLKDRAMALLFWAICVTAPPRNWLCSSETEVTTLTALDRIKLVASCMPPMPHSITATSTLLAMNMRKATSVSTSNSVKKRSFSLGKAKRAYGVGRFWKSSSRAKTHARDSSRSSSDTGRLLMRIESRSCTSGGDTNKPVVSPDTRSVLSVMAHTMPFPFVPAT</sequence>
<dbReference type="Proteomes" id="UP000008743">
    <property type="component" value="Unassembled WGS sequence"/>
</dbReference>
<accession>A0A0D2VZG6</accession>
<gene>
    <name evidence="1" type="ORF">CAOG_010097</name>
</gene>
<dbReference type="AlphaFoldDB" id="A0A0D2VZG6"/>
<organism evidence="1 2">
    <name type="scientific">Capsaspora owczarzaki (strain ATCC 30864)</name>
    <dbReference type="NCBI Taxonomy" id="595528"/>
    <lineage>
        <taxon>Eukaryota</taxon>
        <taxon>Filasterea</taxon>
        <taxon>Capsaspora</taxon>
    </lineage>
</organism>
<dbReference type="InParanoid" id="A0A0D2VZG6"/>
<name>A0A0D2VZG6_CAPO3</name>
<evidence type="ECO:0000313" key="1">
    <source>
        <dbReference type="EMBL" id="KJE97242.1"/>
    </source>
</evidence>
<evidence type="ECO:0000313" key="2">
    <source>
        <dbReference type="Proteomes" id="UP000008743"/>
    </source>
</evidence>